<reference evidence="1 2" key="1">
    <citation type="submission" date="2020-06" db="EMBL/GenBank/DDBJ databases">
        <title>Whole-genome sequencing of blaNDM-5 positive Escherichia coli isolated from a Japanese patient with no history of travel abroad.</title>
        <authorList>
            <person name="Ito Y."/>
            <person name="Aoki K."/>
            <person name="Nakayama N."/>
            <person name="Ohtsuka M."/>
            <person name="Ota M."/>
            <person name="Kaneko N."/>
            <person name="Yoshida M."/>
            <person name="Ishii Y."/>
            <person name="Tateda K."/>
            <person name="Matsuse H."/>
        </authorList>
    </citation>
    <scope>NUCLEOTIDE SEQUENCE [LARGE SCALE GENOMIC DNA]</scope>
    <source>
        <strain evidence="1 2">TUM18780</strain>
    </source>
</reference>
<protein>
    <submittedName>
        <fullName evidence="1">Uncharacterized protein</fullName>
    </submittedName>
</protein>
<dbReference type="AlphaFoldDB" id="A0ABC8DYY2"/>
<name>A0ABC8DYY2_ECOLX</name>
<accession>A0ABC8DYY2</accession>
<gene>
    <name evidence="1" type="ORF">TUM18780_18320</name>
</gene>
<evidence type="ECO:0000313" key="1">
    <source>
        <dbReference type="EMBL" id="BCG36670.1"/>
    </source>
</evidence>
<sequence>MQEINNGDFQRINANAAAQRALTGGKKIIKRERRRHRFAHLRQKGVREINGVLGHEHIPLAKKQARSLA</sequence>
<organism evidence="1 2">
    <name type="scientific">Escherichia coli</name>
    <dbReference type="NCBI Taxonomy" id="562"/>
    <lineage>
        <taxon>Bacteria</taxon>
        <taxon>Pseudomonadati</taxon>
        <taxon>Pseudomonadota</taxon>
        <taxon>Gammaproteobacteria</taxon>
        <taxon>Enterobacterales</taxon>
        <taxon>Enterobacteriaceae</taxon>
        <taxon>Escherichia</taxon>
    </lineage>
</organism>
<dbReference type="Proteomes" id="UP000509260">
    <property type="component" value="Chromosome"/>
</dbReference>
<evidence type="ECO:0000313" key="2">
    <source>
        <dbReference type="Proteomes" id="UP000509260"/>
    </source>
</evidence>
<proteinExistence type="predicted"/>
<dbReference type="EMBL" id="AP023197">
    <property type="protein sequence ID" value="BCG36670.1"/>
    <property type="molecule type" value="Genomic_DNA"/>
</dbReference>